<dbReference type="Proteomes" id="UP000197138">
    <property type="component" value="Unassembled WGS sequence"/>
</dbReference>
<feature type="compositionally biased region" description="Basic and acidic residues" evidence="1">
    <location>
        <begin position="59"/>
        <end position="69"/>
    </location>
</feature>
<evidence type="ECO:0000313" key="3">
    <source>
        <dbReference type="EMBL" id="OWM81443.1"/>
    </source>
</evidence>
<proteinExistence type="predicted"/>
<organism evidence="3 4">
    <name type="scientific">Punica granatum</name>
    <name type="common">Pomegranate</name>
    <dbReference type="NCBI Taxonomy" id="22663"/>
    <lineage>
        <taxon>Eukaryota</taxon>
        <taxon>Viridiplantae</taxon>
        <taxon>Streptophyta</taxon>
        <taxon>Embryophyta</taxon>
        <taxon>Tracheophyta</taxon>
        <taxon>Spermatophyta</taxon>
        <taxon>Magnoliopsida</taxon>
        <taxon>eudicotyledons</taxon>
        <taxon>Gunneridae</taxon>
        <taxon>Pentapetalae</taxon>
        <taxon>rosids</taxon>
        <taxon>malvids</taxon>
        <taxon>Myrtales</taxon>
        <taxon>Lythraceae</taxon>
        <taxon>Punica</taxon>
    </lineage>
</organism>
<keyword evidence="2" id="KW-0732">Signal</keyword>
<comment type="caution">
    <text evidence="3">The sequence shown here is derived from an EMBL/GenBank/DDBJ whole genome shotgun (WGS) entry which is preliminary data.</text>
</comment>
<evidence type="ECO:0000313" key="4">
    <source>
        <dbReference type="Proteomes" id="UP000197138"/>
    </source>
</evidence>
<feature type="signal peptide" evidence="2">
    <location>
        <begin position="1"/>
        <end position="24"/>
    </location>
</feature>
<accession>A0A218X929</accession>
<dbReference type="AlphaFoldDB" id="A0A218X929"/>
<reference evidence="4" key="1">
    <citation type="journal article" date="2017" name="Plant J.">
        <title>The pomegranate (Punica granatum L.) genome and the genomics of punicalagin biosynthesis.</title>
        <authorList>
            <person name="Qin G."/>
            <person name="Xu C."/>
            <person name="Ming R."/>
            <person name="Tang H."/>
            <person name="Guyot R."/>
            <person name="Kramer E.M."/>
            <person name="Hu Y."/>
            <person name="Yi X."/>
            <person name="Qi Y."/>
            <person name="Xu X."/>
            <person name="Gao Z."/>
            <person name="Pan H."/>
            <person name="Jian J."/>
            <person name="Tian Y."/>
            <person name="Yue Z."/>
            <person name="Xu Y."/>
        </authorList>
    </citation>
    <scope>NUCLEOTIDE SEQUENCE [LARGE SCALE GENOMIC DNA]</scope>
    <source>
        <strain evidence="4">cv. Dabenzi</strain>
    </source>
</reference>
<gene>
    <name evidence="3" type="ORF">CDL15_Pgr007481</name>
</gene>
<evidence type="ECO:0000256" key="2">
    <source>
        <dbReference type="SAM" id="SignalP"/>
    </source>
</evidence>
<dbReference type="EMBL" id="MTKT01002214">
    <property type="protein sequence ID" value="OWM81443.1"/>
    <property type="molecule type" value="Genomic_DNA"/>
</dbReference>
<evidence type="ECO:0000256" key="1">
    <source>
        <dbReference type="SAM" id="MobiDB-lite"/>
    </source>
</evidence>
<protein>
    <submittedName>
        <fullName evidence="3">Uncharacterized protein</fullName>
    </submittedName>
</protein>
<feature type="chain" id="PRO_5012058389" evidence="2">
    <location>
        <begin position="25"/>
        <end position="91"/>
    </location>
</feature>
<feature type="region of interest" description="Disordered" evidence="1">
    <location>
        <begin position="51"/>
        <end position="91"/>
    </location>
</feature>
<sequence>MARFTISVAFIFVLALIISQQSLSLVGARKDSIEKKNKMHLHFDFSSYKGDIPTMPGKEAADFPAEGKDGSSMASDGRRLQQSVPSPGIGN</sequence>
<name>A0A218X929_PUNGR</name>